<gene>
    <name evidence="1" type="ORF">CXB51_026085</name>
</gene>
<dbReference type="InterPro" id="IPR032675">
    <property type="entry name" value="LRR_dom_sf"/>
</dbReference>
<evidence type="ECO:0000313" key="2">
    <source>
        <dbReference type="Proteomes" id="UP000701853"/>
    </source>
</evidence>
<organism evidence="1 2">
    <name type="scientific">Gossypium anomalum</name>
    <dbReference type="NCBI Taxonomy" id="47600"/>
    <lineage>
        <taxon>Eukaryota</taxon>
        <taxon>Viridiplantae</taxon>
        <taxon>Streptophyta</taxon>
        <taxon>Embryophyta</taxon>
        <taxon>Tracheophyta</taxon>
        <taxon>Spermatophyta</taxon>
        <taxon>Magnoliopsida</taxon>
        <taxon>eudicotyledons</taxon>
        <taxon>Gunneridae</taxon>
        <taxon>Pentapetalae</taxon>
        <taxon>rosids</taxon>
        <taxon>malvids</taxon>
        <taxon>Malvales</taxon>
        <taxon>Malvaceae</taxon>
        <taxon>Malvoideae</taxon>
        <taxon>Gossypium</taxon>
    </lineage>
</organism>
<reference evidence="1 2" key="1">
    <citation type="journal article" date="2021" name="bioRxiv">
        <title>The Gossypium anomalum genome as a resource for cotton improvement and evolutionary analysis of hybrid incompatibility.</title>
        <authorList>
            <person name="Grover C.E."/>
            <person name="Yuan D."/>
            <person name="Arick M.A."/>
            <person name="Miller E.R."/>
            <person name="Hu G."/>
            <person name="Peterson D.G."/>
            <person name="Wendel J.F."/>
            <person name="Udall J.A."/>
        </authorList>
    </citation>
    <scope>NUCLEOTIDE SEQUENCE [LARGE SCALE GENOMIC DNA]</scope>
    <source>
        <strain evidence="1">JFW-Udall</strain>
        <tissue evidence="1">Leaf</tissue>
    </source>
</reference>
<evidence type="ECO:0000313" key="1">
    <source>
        <dbReference type="EMBL" id="KAG8481297.1"/>
    </source>
</evidence>
<accession>A0A8J6CNB2</accession>
<dbReference type="OrthoDB" id="2018467at2759"/>
<sequence>MELSMESTTLSLPCLVNLDIEDCPNLNGWWRGCDAEASNEQFPCFPCHSYLIKGCPNLASMPLFSSVRNLAFWNIRWKPPMQPTTKLKRAISKLAPSSSSIFPPFFKLETLWLSYIEDLESFSEEFLQNLISLRNLGINGCVNLKSMPNGV</sequence>
<comment type="caution">
    <text evidence="1">The sequence shown here is derived from an EMBL/GenBank/DDBJ whole genome shotgun (WGS) entry which is preliminary data.</text>
</comment>
<dbReference type="SUPFAM" id="SSF52047">
    <property type="entry name" value="RNI-like"/>
    <property type="match status" value="1"/>
</dbReference>
<name>A0A8J6CNB2_9ROSI</name>
<dbReference type="Gene3D" id="3.80.10.10">
    <property type="entry name" value="Ribonuclease Inhibitor"/>
    <property type="match status" value="1"/>
</dbReference>
<dbReference type="AlphaFoldDB" id="A0A8J6CNB2"/>
<proteinExistence type="predicted"/>
<protein>
    <submittedName>
        <fullName evidence="1">Uncharacterized protein</fullName>
    </submittedName>
</protein>
<keyword evidence="2" id="KW-1185">Reference proteome</keyword>
<dbReference type="Proteomes" id="UP000701853">
    <property type="component" value="Chromosome 10"/>
</dbReference>
<dbReference type="EMBL" id="JAHUZN010000010">
    <property type="protein sequence ID" value="KAG8481297.1"/>
    <property type="molecule type" value="Genomic_DNA"/>
</dbReference>